<organism evidence="2 3">
    <name type="scientific">Planoprotostelium fungivorum</name>
    <dbReference type="NCBI Taxonomy" id="1890364"/>
    <lineage>
        <taxon>Eukaryota</taxon>
        <taxon>Amoebozoa</taxon>
        <taxon>Evosea</taxon>
        <taxon>Variosea</taxon>
        <taxon>Cavosteliida</taxon>
        <taxon>Cavosteliaceae</taxon>
        <taxon>Planoprotostelium</taxon>
    </lineage>
</organism>
<dbReference type="EMBL" id="MDYQ01000039">
    <property type="protein sequence ID" value="PRP85824.1"/>
    <property type="molecule type" value="Genomic_DNA"/>
</dbReference>
<dbReference type="Proteomes" id="UP000241769">
    <property type="component" value="Unassembled WGS sequence"/>
</dbReference>
<reference evidence="2 3" key="1">
    <citation type="journal article" date="2018" name="Genome Biol. Evol.">
        <title>Multiple Roots of Fruiting Body Formation in Amoebozoa.</title>
        <authorList>
            <person name="Hillmann F."/>
            <person name="Forbes G."/>
            <person name="Novohradska S."/>
            <person name="Ferling I."/>
            <person name="Riege K."/>
            <person name="Groth M."/>
            <person name="Westermann M."/>
            <person name="Marz M."/>
            <person name="Spaller T."/>
            <person name="Winckler T."/>
            <person name="Schaap P."/>
            <person name="Glockner G."/>
        </authorList>
    </citation>
    <scope>NUCLEOTIDE SEQUENCE [LARGE SCALE GENOMIC DNA]</scope>
    <source>
        <strain evidence="2 3">Jena</strain>
    </source>
</reference>
<evidence type="ECO:0000313" key="2">
    <source>
        <dbReference type="EMBL" id="PRP85824.1"/>
    </source>
</evidence>
<protein>
    <submittedName>
        <fullName evidence="2">Uncharacterized protein</fullName>
    </submittedName>
</protein>
<keyword evidence="3" id="KW-1185">Reference proteome</keyword>
<feature type="compositionally biased region" description="Polar residues" evidence="1">
    <location>
        <begin position="243"/>
        <end position="252"/>
    </location>
</feature>
<comment type="caution">
    <text evidence="2">The sequence shown here is derived from an EMBL/GenBank/DDBJ whole genome shotgun (WGS) entry which is preliminary data.</text>
</comment>
<accession>A0A2P6NPE2</accession>
<gene>
    <name evidence="2" type="ORF">PROFUN_06016</name>
</gene>
<dbReference type="AlphaFoldDB" id="A0A2P6NPE2"/>
<evidence type="ECO:0000256" key="1">
    <source>
        <dbReference type="SAM" id="MobiDB-lite"/>
    </source>
</evidence>
<proteinExistence type="predicted"/>
<feature type="region of interest" description="Disordered" evidence="1">
    <location>
        <begin position="241"/>
        <end position="269"/>
    </location>
</feature>
<dbReference type="InParanoid" id="A0A2P6NPE2"/>
<sequence length="269" mass="30433">MQIQQPFESLKFFLRSPFGAPVRLKRPPFICRGGCLELFHVSADTTDKRGQSIEKSRNLTEPAEIRSERVNLLEKRGALPFDDDAAACRLLKKRWLRRSSWEIKTPSSAAPTYITDHHHHCISRNAANVAVTAAALFESPQLHTEDELNNPAELFEIPVLLEAFLPLSPTTEILPTTTPPSTPVPLHIGSTETKRKVLLISRPFRTITNVVEAGLQQLKSMWKLCAKEHGRIMHHYREEIEATGSQKRSGSNTDEETTQKKARVKSRRN</sequence>
<feature type="compositionally biased region" description="Basic residues" evidence="1">
    <location>
        <begin position="260"/>
        <end position="269"/>
    </location>
</feature>
<evidence type="ECO:0000313" key="3">
    <source>
        <dbReference type="Proteomes" id="UP000241769"/>
    </source>
</evidence>
<name>A0A2P6NPE2_9EUKA</name>